<evidence type="ECO:0000313" key="1">
    <source>
        <dbReference type="EMBL" id="MDT0678533.1"/>
    </source>
</evidence>
<proteinExistence type="predicted"/>
<sequence>MDLKSIVVHSTISESNAIIINSEEEYRDFINKIKNKPHKDQIGMQKQTTMPQPNHLCNGGIIEISAADTGYANLIFQVYVGAGSCNFTEVIGGAF</sequence>
<dbReference type="RefSeq" id="WP_311504868.1">
    <property type="nucleotide sequence ID" value="NZ_JAVRHK010000024.1"/>
</dbReference>
<reference evidence="1 2" key="1">
    <citation type="submission" date="2023-09" db="EMBL/GenBank/DDBJ databases">
        <authorList>
            <person name="Rey-Velasco X."/>
        </authorList>
    </citation>
    <scope>NUCLEOTIDE SEQUENCE [LARGE SCALE GENOMIC DNA]</scope>
    <source>
        <strain evidence="1 2">F117</strain>
    </source>
</reference>
<name>A0ABU3DAI2_9FLAO</name>
<dbReference type="Proteomes" id="UP001262582">
    <property type="component" value="Unassembled WGS sequence"/>
</dbReference>
<keyword evidence="2" id="KW-1185">Reference proteome</keyword>
<evidence type="ECO:0000313" key="2">
    <source>
        <dbReference type="Proteomes" id="UP001262582"/>
    </source>
</evidence>
<gene>
    <name evidence="1" type="ORF">RM539_18285</name>
</gene>
<protein>
    <submittedName>
        <fullName evidence="1">Uncharacterized protein</fullName>
    </submittedName>
</protein>
<organism evidence="1 2">
    <name type="scientific">Autumnicola musiva</name>
    <dbReference type="NCBI Taxonomy" id="3075589"/>
    <lineage>
        <taxon>Bacteria</taxon>
        <taxon>Pseudomonadati</taxon>
        <taxon>Bacteroidota</taxon>
        <taxon>Flavobacteriia</taxon>
        <taxon>Flavobacteriales</taxon>
        <taxon>Flavobacteriaceae</taxon>
        <taxon>Autumnicola</taxon>
    </lineage>
</organism>
<dbReference type="EMBL" id="JAVRHK010000024">
    <property type="protein sequence ID" value="MDT0678533.1"/>
    <property type="molecule type" value="Genomic_DNA"/>
</dbReference>
<accession>A0ABU3DAI2</accession>
<comment type="caution">
    <text evidence="1">The sequence shown here is derived from an EMBL/GenBank/DDBJ whole genome shotgun (WGS) entry which is preliminary data.</text>
</comment>